<dbReference type="OrthoDB" id="5514238at2"/>
<dbReference type="STRING" id="314271.RB2654_19158"/>
<dbReference type="Pfam" id="PF13442">
    <property type="entry name" value="Cytochrome_CBB3"/>
    <property type="match status" value="1"/>
</dbReference>
<reference evidence="6 7" key="1">
    <citation type="journal article" date="2010" name="J. Bacteriol.">
        <title>Genome sequences of Pelagibaca bermudensis HTCC2601T and Maritimibacter alkaliphilus HTCC2654T, the type strains of two marine Roseobacter genera.</title>
        <authorList>
            <person name="Thrash J.C."/>
            <person name="Cho J.C."/>
            <person name="Ferriera S."/>
            <person name="Johnson J."/>
            <person name="Vergin K.L."/>
            <person name="Giovannoni S.J."/>
        </authorList>
    </citation>
    <scope>NUCLEOTIDE SEQUENCE [LARGE SCALE GENOMIC DNA]</scope>
    <source>
        <strain evidence="6 7">HTCC2654</strain>
    </source>
</reference>
<name>A3V9Z2_9RHOB</name>
<evidence type="ECO:0000256" key="2">
    <source>
        <dbReference type="ARBA" id="ARBA00022723"/>
    </source>
</evidence>
<gene>
    <name evidence="6" type="ORF">RB2654_19158</name>
</gene>
<dbReference type="AlphaFoldDB" id="A3V9Z2"/>
<dbReference type="PROSITE" id="PS51007">
    <property type="entry name" value="CYTC"/>
    <property type="match status" value="1"/>
</dbReference>
<organism evidence="6 7">
    <name type="scientific">Maritimibacter alkaliphilus HTCC2654</name>
    <dbReference type="NCBI Taxonomy" id="314271"/>
    <lineage>
        <taxon>Bacteria</taxon>
        <taxon>Pseudomonadati</taxon>
        <taxon>Pseudomonadota</taxon>
        <taxon>Alphaproteobacteria</taxon>
        <taxon>Rhodobacterales</taxon>
        <taxon>Roseobacteraceae</taxon>
        <taxon>Maritimibacter</taxon>
    </lineage>
</organism>
<dbReference type="GO" id="GO:0020037">
    <property type="term" value="F:heme binding"/>
    <property type="evidence" value="ECO:0007669"/>
    <property type="project" value="InterPro"/>
</dbReference>
<dbReference type="Proteomes" id="UP000002931">
    <property type="component" value="Unassembled WGS sequence"/>
</dbReference>
<dbReference type="RefSeq" id="WP_008334557.1">
    <property type="nucleotide sequence ID" value="NZ_CH902578.1"/>
</dbReference>
<dbReference type="GO" id="GO:0046872">
    <property type="term" value="F:metal ion binding"/>
    <property type="evidence" value="ECO:0007669"/>
    <property type="project" value="UniProtKB-KW"/>
</dbReference>
<evidence type="ECO:0000259" key="5">
    <source>
        <dbReference type="PROSITE" id="PS51007"/>
    </source>
</evidence>
<dbReference type="GO" id="GO:0009055">
    <property type="term" value="F:electron transfer activity"/>
    <property type="evidence" value="ECO:0007669"/>
    <property type="project" value="InterPro"/>
</dbReference>
<dbReference type="eggNOG" id="COG2010">
    <property type="taxonomic scope" value="Bacteria"/>
</dbReference>
<dbReference type="PROSITE" id="PS51257">
    <property type="entry name" value="PROKAR_LIPOPROTEIN"/>
    <property type="match status" value="1"/>
</dbReference>
<dbReference type="Gene3D" id="1.10.760.10">
    <property type="entry name" value="Cytochrome c-like domain"/>
    <property type="match status" value="1"/>
</dbReference>
<evidence type="ECO:0000256" key="3">
    <source>
        <dbReference type="ARBA" id="ARBA00023004"/>
    </source>
</evidence>
<dbReference type="EMBL" id="AAMT01000001">
    <property type="protein sequence ID" value="EAQ14733.1"/>
    <property type="molecule type" value="Genomic_DNA"/>
</dbReference>
<proteinExistence type="predicted"/>
<dbReference type="HOGENOM" id="CLU_131567_1_0_5"/>
<keyword evidence="3 4" id="KW-0408">Iron</keyword>
<keyword evidence="1 4" id="KW-0349">Heme</keyword>
<comment type="caution">
    <text evidence="6">The sequence shown here is derived from an EMBL/GenBank/DDBJ whole genome shotgun (WGS) entry which is preliminary data.</text>
</comment>
<feature type="domain" description="Cytochrome c" evidence="5">
    <location>
        <begin position="24"/>
        <end position="130"/>
    </location>
</feature>
<dbReference type="InterPro" id="IPR036909">
    <property type="entry name" value="Cyt_c-like_dom_sf"/>
</dbReference>
<evidence type="ECO:0000313" key="6">
    <source>
        <dbReference type="EMBL" id="EAQ14733.1"/>
    </source>
</evidence>
<evidence type="ECO:0000313" key="7">
    <source>
        <dbReference type="Proteomes" id="UP000002931"/>
    </source>
</evidence>
<keyword evidence="7" id="KW-1185">Reference proteome</keyword>
<dbReference type="SUPFAM" id="SSF46626">
    <property type="entry name" value="Cytochrome c"/>
    <property type="match status" value="1"/>
</dbReference>
<evidence type="ECO:0000256" key="4">
    <source>
        <dbReference type="PROSITE-ProRule" id="PRU00433"/>
    </source>
</evidence>
<evidence type="ECO:0000256" key="1">
    <source>
        <dbReference type="ARBA" id="ARBA00022617"/>
    </source>
</evidence>
<sequence length="131" mass="13832">MKPMLWLVPVAMFVAGCEMDGTADGAKSGAQLYGEYCAACHGPSGTGGLDVGGKTTPDLTMLAKNNGGTFPMTYVMSTIDGYARDDTHGPMPRFGDLIDSPVVNWVDEEGTPTPTPQALIRLAEYVEGLQD</sequence>
<protein>
    <recommendedName>
        <fullName evidence="5">Cytochrome c domain-containing protein</fullName>
    </recommendedName>
</protein>
<accession>A3V9Z2</accession>
<keyword evidence="2 4" id="KW-0479">Metal-binding</keyword>
<dbReference type="InterPro" id="IPR009056">
    <property type="entry name" value="Cyt_c-like_dom"/>
</dbReference>